<protein>
    <recommendedName>
        <fullName evidence="5">Exodeoxyribonuclease 7 large subunit</fullName>
        <ecNumber evidence="5">3.1.11.6</ecNumber>
    </recommendedName>
</protein>
<dbReference type="GO" id="GO:0005737">
    <property type="term" value="C:cytoplasm"/>
    <property type="evidence" value="ECO:0007669"/>
    <property type="project" value="UniProtKB-SubCell"/>
</dbReference>
<evidence type="ECO:0000313" key="8">
    <source>
        <dbReference type="EMBL" id="KEO74532.1"/>
    </source>
</evidence>
<dbReference type="Pfam" id="PF13742">
    <property type="entry name" value="tRNA_anti_2"/>
    <property type="match status" value="1"/>
</dbReference>
<evidence type="ECO:0000259" key="6">
    <source>
        <dbReference type="Pfam" id="PF02601"/>
    </source>
</evidence>
<evidence type="ECO:0000313" key="9">
    <source>
        <dbReference type="Proteomes" id="UP000027821"/>
    </source>
</evidence>
<dbReference type="GO" id="GO:0009318">
    <property type="term" value="C:exodeoxyribonuclease VII complex"/>
    <property type="evidence" value="ECO:0007669"/>
    <property type="project" value="UniProtKB-UniRule"/>
</dbReference>
<comment type="caution">
    <text evidence="8">The sequence shown here is derived from an EMBL/GenBank/DDBJ whole genome shotgun (WGS) entry which is preliminary data.</text>
</comment>
<dbReference type="GO" id="GO:0003676">
    <property type="term" value="F:nucleic acid binding"/>
    <property type="evidence" value="ECO:0007669"/>
    <property type="project" value="InterPro"/>
</dbReference>
<keyword evidence="3 5" id="KW-0378">Hydrolase</keyword>
<dbReference type="EMBL" id="JMIH01000014">
    <property type="protein sequence ID" value="KEO74532.1"/>
    <property type="molecule type" value="Genomic_DNA"/>
</dbReference>
<feature type="domain" description="Exonuclease VII large subunit C-terminal" evidence="6">
    <location>
        <begin position="135"/>
        <end position="408"/>
    </location>
</feature>
<evidence type="ECO:0000259" key="7">
    <source>
        <dbReference type="Pfam" id="PF13742"/>
    </source>
</evidence>
<dbReference type="InterPro" id="IPR025824">
    <property type="entry name" value="OB-fold_nuc-bd_dom"/>
</dbReference>
<keyword evidence="9" id="KW-1185">Reference proteome</keyword>
<keyword evidence="1" id="KW-0963">Cytoplasm</keyword>
<dbReference type="GO" id="GO:0008855">
    <property type="term" value="F:exodeoxyribonuclease VII activity"/>
    <property type="evidence" value="ECO:0007669"/>
    <property type="project" value="UniProtKB-UniRule"/>
</dbReference>
<dbReference type="PANTHER" id="PTHR30008">
    <property type="entry name" value="EXODEOXYRIBONUCLEASE 7 LARGE SUBUNIT"/>
    <property type="match status" value="1"/>
</dbReference>
<dbReference type="eggNOG" id="COG1570">
    <property type="taxonomic scope" value="Bacteria"/>
</dbReference>
<dbReference type="Proteomes" id="UP000027821">
    <property type="component" value="Unassembled WGS sequence"/>
</dbReference>
<dbReference type="STRING" id="1048983.EL17_02330"/>
<keyword evidence="4 5" id="KW-0269">Exonuclease</keyword>
<sequence length="436" mass="49502">MQQHLTLLELNNKIKATLNEQLSPTYWVVAEISDLKGSPKGHAYLELVEKTGNYISAKIRANIWAYSYRSIANRFQSMTGQSLQNGMKVLAMVNIQFHEIYGLSLNIQEIDPNFTIGERARKKQEVIEKLTKAGLMDMNKQYPLPTVPQNVAIISSSTAAGFGDFIDQLKNNKLNYAVNWQLFPAVMQGNEAVDSILHALAQIAQSPTPFQLVAIIRGGGAQLDMDCYDDYELGKAIAQFRLPVITGIGHERDECIADLVAHTKVKTPTAVAEFILSGFRDFEDKLNLHLKRIERSVSYLLQKEHKAIRDIEHLLISLFKNKLFQSSDRLVNYQRKINSESLNFIKLHYSSLENLSGRVKRQSKTLVKNEISLLTNLEKDINRLNPHFFLKRGYTRSEIDGTPIITRPAEAGDKMITYTLNQIIESHIVSIEKNER</sequence>
<reference evidence="8 9" key="1">
    <citation type="submission" date="2014-04" db="EMBL/GenBank/DDBJ databases">
        <title>Characterization and application of a salt tolerant electro-active bacterium.</title>
        <authorList>
            <person name="Yang L."/>
            <person name="Wei S."/>
            <person name="Tay Q.X.M."/>
        </authorList>
    </citation>
    <scope>NUCLEOTIDE SEQUENCE [LARGE SCALE GENOMIC DNA]</scope>
    <source>
        <strain evidence="8 9">LY1</strain>
    </source>
</reference>
<comment type="similarity">
    <text evidence="5">Belongs to the XseA family.</text>
</comment>
<evidence type="ECO:0000256" key="4">
    <source>
        <dbReference type="ARBA" id="ARBA00022839"/>
    </source>
</evidence>
<gene>
    <name evidence="8" type="ORF">EL17_02330</name>
</gene>
<organism evidence="8 9">
    <name type="scientific">Anditalea andensis</name>
    <dbReference type="NCBI Taxonomy" id="1048983"/>
    <lineage>
        <taxon>Bacteria</taxon>
        <taxon>Pseudomonadati</taxon>
        <taxon>Bacteroidota</taxon>
        <taxon>Cytophagia</taxon>
        <taxon>Cytophagales</taxon>
        <taxon>Cytophagaceae</taxon>
        <taxon>Anditalea</taxon>
    </lineage>
</organism>
<feature type="domain" description="OB-fold nucleic acid binding" evidence="7">
    <location>
        <begin position="6"/>
        <end position="111"/>
    </location>
</feature>
<evidence type="ECO:0000256" key="2">
    <source>
        <dbReference type="ARBA" id="ARBA00022722"/>
    </source>
</evidence>
<dbReference type="InterPro" id="IPR003753">
    <property type="entry name" value="Exonuc_VII_L"/>
</dbReference>
<name>A0A074LL16_9BACT</name>
<dbReference type="RefSeq" id="WP_035070300.1">
    <property type="nucleotide sequence ID" value="NZ_JMIH01000014.1"/>
</dbReference>
<comment type="catalytic activity">
    <reaction evidence="5">
        <text>Exonucleolytic cleavage in either 5'- to 3'- or 3'- to 5'-direction to yield nucleoside 5'-phosphates.</text>
        <dbReference type="EC" id="3.1.11.6"/>
    </reaction>
</comment>
<evidence type="ECO:0000256" key="1">
    <source>
        <dbReference type="ARBA" id="ARBA00022490"/>
    </source>
</evidence>
<dbReference type="Pfam" id="PF02601">
    <property type="entry name" value="Exonuc_VII_L"/>
    <property type="match status" value="1"/>
</dbReference>
<dbReference type="CDD" id="cd04489">
    <property type="entry name" value="ExoVII_LU_OBF"/>
    <property type="match status" value="1"/>
</dbReference>
<evidence type="ECO:0000256" key="3">
    <source>
        <dbReference type="ARBA" id="ARBA00022801"/>
    </source>
</evidence>
<comment type="subcellular location">
    <subcellularLocation>
        <location evidence="5">Cytoplasm</location>
    </subcellularLocation>
</comment>
<dbReference type="PANTHER" id="PTHR30008:SF0">
    <property type="entry name" value="EXODEOXYRIBONUCLEASE 7 LARGE SUBUNIT"/>
    <property type="match status" value="1"/>
</dbReference>
<dbReference type="AlphaFoldDB" id="A0A074LL16"/>
<dbReference type="InterPro" id="IPR020579">
    <property type="entry name" value="Exonuc_VII_lsu_C"/>
</dbReference>
<dbReference type="OrthoDB" id="9802795at2"/>
<dbReference type="GO" id="GO:0006308">
    <property type="term" value="P:DNA catabolic process"/>
    <property type="evidence" value="ECO:0007669"/>
    <property type="project" value="UniProtKB-UniRule"/>
</dbReference>
<dbReference type="EC" id="3.1.11.6" evidence="5"/>
<evidence type="ECO:0000256" key="5">
    <source>
        <dbReference type="RuleBase" id="RU004355"/>
    </source>
</evidence>
<dbReference type="NCBIfam" id="TIGR00237">
    <property type="entry name" value="xseA"/>
    <property type="match status" value="1"/>
</dbReference>
<accession>A0A074LL16</accession>
<proteinExistence type="inferred from homology"/>
<keyword evidence="2 5" id="KW-0540">Nuclease</keyword>